<dbReference type="Proteomes" id="UP000224355">
    <property type="component" value="Segment"/>
</dbReference>
<dbReference type="EMBL" id="KY087898">
    <property type="protein sequence ID" value="APD19705.1"/>
    <property type="molecule type" value="Genomic_DNA"/>
</dbReference>
<reference evidence="2" key="1">
    <citation type="submission" date="2016-11" db="EMBL/GenBank/DDBJ databases">
        <authorList>
            <person name="Shneider M.M."/>
            <person name="Kabanova A.P."/>
            <person name="Vo T.N.H."/>
            <person name="Korzhenkov A."/>
            <person name="Samarov N.I."/>
            <person name="Toshchakov S.V."/>
            <person name="Miroshnikov K.K."/>
            <person name="Ignatov A.N."/>
            <person name="Kulikov E.E."/>
            <person name="Miroshnikov K.A."/>
        </authorList>
    </citation>
    <scope>NUCLEOTIDE SEQUENCE [LARGE SCALE GENOMIC DNA]</scope>
</reference>
<evidence type="ECO:0000313" key="2">
    <source>
        <dbReference type="Proteomes" id="UP000224355"/>
    </source>
</evidence>
<sequence length="131" mass="15008">MNKLCPLNLGIDTAAFRSLARHMFDDPEEISEEYVDRDECRMQYLTEIENLVDAGEILGGLGLGLDPEILVGCWMLEISRTDSDGIHWDECWEIVRVEQVTETKTVTYWKPIREQTATEAAPYGEPNRSKK</sequence>
<evidence type="ECO:0000313" key="1">
    <source>
        <dbReference type="EMBL" id="APD19705.1"/>
    </source>
</evidence>
<protein>
    <submittedName>
        <fullName evidence="1">Uncharacterized protein</fullName>
    </submittedName>
</protein>
<reference evidence="1 2" key="2">
    <citation type="submission" date="2018-04" db="EMBL/GenBank/DDBJ databases">
        <authorList>
            <person name="Shneider M.M."/>
            <person name="Kabanova A.P."/>
            <person name="Vo T.N.H."/>
            <person name="Korzhenkov A."/>
            <person name="Samarov N.I."/>
            <person name="Toshchakov S.V."/>
            <person name="Miroshnikov K.K."/>
            <person name="Ignatov A.N."/>
            <person name="Kulikov E.E."/>
            <person name="Miroshnikov K.A."/>
        </authorList>
    </citation>
    <scope>NUCLEOTIDE SEQUENCE [LARGE SCALE GENOMIC DNA]</scope>
</reference>
<keyword evidence="2" id="KW-1185">Reference proteome</keyword>
<accession>A0A1J0MF76</accession>
<organism evidence="1 2">
    <name type="scientific">Pectobacterium phage PP101</name>
    <dbReference type="NCBI Taxonomy" id="1916414"/>
    <lineage>
        <taxon>Viruses</taxon>
        <taxon>Duplodnaviria</taxon>
        <taxon>Heunggongvirae</taxon>
        <taxon>Uroviricota</taxon>
        <taxon>Caudoviricetes</taxon>
        <taxon>Chaseviridae</taxon>
        <taxon>Cleopatravirinae</taxon>
        <taxon>Suwonvirus</taxon>
        <taxon>Suwonvirus PP101</taxon>
    </lineage>
</organism>
<name>A0A1J0MF76_9CAUD</name>
<proteinExistence type="predicted"/>
<gene>
    <name evidence="1" type="ORF">PP101_50</name>
</gene>